<reference evidence="2 3" key="1">
    <citation type="journal article" date="2019" name="J. Hered.">
        <title>An Improved Genome Assembly for Drosophila navojoa, the Basal Species in the mojavensis Cluster.</title>
        <authorList>
            <person name="Vanderlinde T."/>
            <person name="Dupim E.G."/>
            <person name="Nazario-Yepiz N.O."/>
            <person name="Carvalho A.B."/>
        </authorList>
    </citation>
    <scope>NUCLEOTIDE SEQUENCE [LARGE SCALE GENOMIC DNA]</scope>
    <source>
        <strain evidence="2">Navoj_Jal97</strain>
        <tissue evidence="2">Whole organism</tissue>
    </source>
</reference>
<dbReference type="Pfam" id="PF02958">
    <property type="entry name" value="EcKL"/>
    <property type="match status" value="3"/>
</dbReference>
<dbReference type="InterPro" id="IPR004119">
    <property type="entry name" value="EcKL"/>
</dbReference>
<dbReference type="SMART" id="SM00587">
    <property type="entry name" value="CHK"/>
    <property type="match status" value="2"/>
</dbReference>
<dbReference type="STRING" id="7232.A0A484B776"/>
<proteinExistence type="predicted"/>
<dbReference type="AlphaFoldDB" id="A0A484B776"/>
<dbReference type="Proteomes" id="UP000295192">
    <property type="component" value="Unassembled WGS sequence"/>
</dbReference>
<evidence type="ECO:0000313" key="2">
    <source>
        <dbReference type="EMBL" id="TDG43701.1"/>
    </source>
</evidence>
<comment type="caution">
    <text evidence="2">The sequence shown here is derived from an EMBL/GenBank/DDBJ whole genome shotgun (WGS) entry which is preliminary data.</text>
</comment>
<dbReference type="PANTHER" id="PTHR11012">
    <property type="entry name" value="PROTEIN KINASE-LIKE DOMAIN-CONTAINING"/>
    <property type="match status" value="1"/>
</dbReference>
<dbReference type="InterPro" id="IPR015897">
    <property type="entry name" value="CHK_kinase-like"/>
</dbReference>
<gene>
    <name evidence="2" type="ORF">AWZ03_009865</name>
</gene>
<dbReference type="InterPro" id="IPR011009">
    <property type="entry name" value="Kinase-like_dom_sf"/>
</dbReference>
<feature type="domain" description="CHK kinase-like" evidence="1">
    <location>
        <begin position="155"/>
        <end position="346"/>
    </location>
</feature>
<dbReference type="EMBL" id="LSRL02000138">
    <property type="protein sequence ID" value="TDG43701.1"/>
    <property type="molecule type" value="Genomic_DNA"/>
</dbReference>
<organism evidence="2 3">
    <name type="scientific">Drosophila navojoa</name>
    <name type="common">Fruit fly</name>
    <dbReference type="NCBI Taxonomy" id="7232"/>
    <lineage>
        <taxon>Eukaryota</taxon>
        <taxon>Metazoa</taxon>
        <taxon>Ecdysozoa</taxon>
        <taxon>Arthropoda</taxon>
        <taxon>Hexapoda</taxon>
        <taxon>Insecta</taxon>
        <taxon>Pterygota</taxon>
        <taxon>Neoptera</taxon>
        <taxon>Endopterygota</taxon>
        <taxon>Diptera</taxon>
        <taxon>Brachycera</taxon>
        <taxon>Muscomorpha</taxon>
        <taxon>Ephydroidea</taxon>
        <taxon>Drosophilidae</taxon>
        <taxon>Drosophila</taxon>
    </lineage>
</organism>
<dbReference type="Gene3D" id="3.90.1200.10">
    <property type="match status" value="2"/>
</dbReference>
<accession>A0A484B776</accession>
<evidence type="ECO:0000259" key="1">
    <source>
        <dbReference type="SMART" id="SM00587"/>
    </source>
</evidence>
<sequence>MSVSDLIGALDAIPKLMNSSSDADTQISGGPEWLTQRYVQEALRQFYRDSNLRIIALDGRPALGRGENYGGVLTRITAEFVSGDGNSQIGNYIIKTTYESNEFVRKVMEPYDIFNREMSVYEQILPKLKALLLEIGDSEQLFAETMAVDYDRSALIFDDLSKRGYVMPDRLLGLDLNLARLVLRKLAKMHATSAVLNERENGALESYDRGMFNRHTDNYAPIFEGMVQAASNCVAQWPGYELYAQKLNDLVPVYMELGKRVFDVCPGINVLCHGDLWTNNVLVKYNEATAEPEDAIIIDFQYAVWGSPAIDLFYFLNSSLQLDLHLHHQEELIQHYFTIFSDTLRKLRYKAHIPSLHNFHVQLKKKSFYAMHTSLGIFPIQRNVETDDADFNALIKTDQRAINFKNACYRNPATQKHYEKAPELRLTDLRLSPASAQGDNYASVMFRACVKYSTDKGSTSKSLIVKAMPELGAMMKRMVGESHIFHTEIAMYTEVLPKFEAVLREAGEETALCAPCIYHSLEPRQLLILRDLLPLGYQCLNGIPFIMTDNINYNSDELEAPAWLDEQFLQNALVEHFKEPSLIVTSSEISPASARGDHYASVMFRAHVQYSIHKRKFSKSLIIKTMPEADGHKKEFLGDSKIFQTEIAMFTQVLPKFQAILREAGEEITFCATCVYHSLHPKKVMIFEDLLPQGYQVIRNRFVNINELRSVLGKLAKWQAVSFKLLKDQPGIFDELKFDLTTIPNFLGQDFMKDALPNFIDMISQEENLKEYRKYFEPMRENLLLRWQEVIREYRENRQDNAYYVLCHGDIHIRNMMFNKDSDCMLLDFQLSYIGSIANDLHYAKYMLLSANDRKDNCDALLYYYFDTFVKTLSKIGYQGEMPRLTHFRNQIFDRRYSDIMLFTIFLPGAYNMRKGDDPAKLLQDKNLLKQLYQDEDYKQELEYLLPRMLHLGYFDLQEEK</sequence>
<keyword evidence="3" id="KW-1185">Reference proteome</keyword>
<dbReference type="OrthoDB" id="8250698at2759"/>
<evidence type="ECO:0000313" key="3">
    <source>
        <dbReference type="Proteomes" id="UP000295192"/>
    </source>
</evidence>
<dbReference type="OMA" id="NTEMQMY"/>
<name>A0A484B776_DRONA</name>
<feature type="domain" description="CHK kinase-like" evidence="1">
    <location>
        <begin position="685"/>
        <end position="875"/>
    </location>
</feature>
<protein>
    <recommendedName>
        <fullName evidence="1">CHK kinase-like domain-containing protein</fullName>
    </recommendedName>
</protein>
<dbReference type="SUPFAM" id="SSF56112">
    <property type="entry name" value="Protein kinase-like (PK-like)"/>
    <property type="match status" value="2"/>
</dbReference>
<dbReference type="PANTHER" id="PTHR11012:SF13">
    <property type="entry name" value="CHK KINASE-LIKE DOMAIN-CONTAINING PROTEIN-RELATED"/>
    <property type="match status" value="1"/>
</dbReference>